<evidence type="ECO:0000313" key="1">
    <source>
        <dbReference type="EMBL" id="TWR26342.1"/>
    </source>
</evidence>
<keyword evidence="2" id="KW-1185">Reference proteome</keyword>
<name>A0A563U4U7_9SPHI</name>
<sequence>MDLLTYKADIYQNFGDDAEKKAEAVAMHTQFKVIMVQVIEHQREQLSIFRLKEDFDDDVIRYIENRLDLDEEILDDVAE</sequence>
<protein>
    <submittedName>
        <fullName evidence="1">Uncharacterized protein</fullName>
    </submittedName>
</protein>
<accession>A0A563U4U7</accession>
<dbReference type="AlphaFoldDB" id="A0A563U4U7"/>
<reference evidence="1 2" key="1">
    <citation type="submission" date="2019-07" db="EMBL/GenBank/DDBJ databases">
        <authorList>
            <person name="Kim J."/>
        </authorList>
    </citation>
    <scope>NUCLEOTIDE SEQUENCE [LARGE SCALE GENOMIC DNA]</scope>
    <source>
        <strain evidence="2">dk17</strain>
    </source>
</reference>
<dbReference type="EMBL" id="VOEJ01000007">
    <property type="protein sequence ID" value="TWR26342.1"/>
    <property type="molecule type" value="Genomic_DNA"/>
</dbReference>
<dbReference type="Proteomes" id="UP000320042">
    <property type="component" value="Unassembled WGS sequence"/>
</dbReference>
<comment type="caution">
    <text evidence="1">The sequence shown here is derived from an EMBL/GenBank/DDBJ whole genome shotgun (WGS) entry which is preliminary data.</text>
</comment>
<gene>
    <name evidence="1" type="ORF">FPZ43_14345</name>
</gene>
<evidence type="ECO:0000313" key="2">
    <source>
        <dbReference type="Proteomes" id="UP000320042"/>
    </source>
</evidence>
<organism evidence="1 2">
    <name type="scientific">Mucilaginibacter pallidiroseus</name>
    <dbReference type="NCBI Taxonomy" id="2599295"/>
    <lineage>
        <taxon>Bacteria</taxon>
        <taxon>Pseudomonadati</taxon>
        <taxon>Bacteroidota</taxon>
        <taxon>Sphingobacteriia</taxon>
        <taxon>Sphingobacteriales</taxon>
        <taxon>Sphingobacteriaceae</taxon>
        <taxon>Mucilaginibacter</taxon>
    </lineage>
</organism>
<proteinExistence type="predicted"/>